<dbReference type="EMBL" id="SUMC01000037">
    <property type="protein sequence ID" value="TKA06566.1"/>
    <property type="molecule type" value="Genomic_DNA"/>
</dbReference>
<keyword evidence="3" id="KW-1185">Reference proteome</keyword>
<dbReference type="Proteomes" id="UP000305778">
    <property type="component" value="Unassembled WGS sequence"/>
</dbReference>
<reference evidence="2 3" key="1">
    <citation type="submission" date="2019-04" db="EMBL/GenBank/DDBJ databases">
        <title>Streptomyces oryziradicis sp. nov., a novel actinomycete isolated from rhizosphere soil of rice (Oryza sativa L.).</title>
        <authorList>
            <person name="Li C."/>
        </authorList>
    </citation>
    <scope>NUCLEOTIDE SEQUENCE [LARGE SCALE GENOMIC DNA]</scope>
    <source>
        <strain evidence="2 3">NEAU-C40</strain>
    </source>
</reference>
<dbReference type="RefSeq" id="WP_136727344.1">
    <property type="nucleotide sequence ID" value="NZ_SUMC01000037.1"/>
</dbReference>
<proteinExistence type="predicted"/>
<comment type="caution">
    <text evidence="2">The sequence shown here is derived from an EMBL/GenBank/DDBJ whole genome shotgun (WGS) entry which is preliminary data.</text>
</comment>
<evidence type="ECO:0000313" key="2">
    <source>
        <dbReference type="EMBL" id="TKA06566.1"/>
    </source>
</evidence>
<evidence type="ECO:0000256" key="1">
    <source>
        <dbReference type="SAM" id="MobiDB-lite"/>
    </source>
</evidence>
<name>A0A4U0SB82_9ACTN</name>
<evidence type="ECO:0000313" key="3">
    <source>
        <dbReference type="Proteomes" id="UP000305778"/>
    </source>
</evidence>
<protein>
    <submittedName>
        <fullName evidence="2">Uncharacterized protein</fullName>
    </submittedName>
</protein>
<accession>A0A4U0SB82</accession>
<gene>
    <name evidence="2" type="ORF">FCI23_31350</name>
</gene>
<feature type="region of interest" description="Disordered" evidence="1">
    <location>
        <begin position="55"/>
        <end position="74"/>
    </location>
</feature>
<sequence length="74" mass="7829">MSRTATPSCAYIVTAACDLLSRTALNAVRALMSGLMVAAISEYWEDEHFAPNPDFAPGDGGARRQSFGACASRC</sequence>
<organism evidence="2 3">
    <name type="scientific">Actinacidiphila oryziradicis</name>
    <dbReference type="NCBI Taxonomy" id="2571141"/>
    <lineage>
        <taxon>Bacteria</taxon>
        <taxon>Bacillati</taxon>
        <taxon>Actinomycetota</taxon>
        <taxon>Actinomycetes</taxon>
        <taxon>Kitasatosporales</taxon>
        <taxon>Streptomycetaceae</taxon>
        <taxon>Actinacidiphila</taxon>
    </lineage>
</organism>
<dbReference type="AlphaFoldDB" id="A0A4U0SB82"/>
<dbReference type="PROSITE" id="PS51257">
    <property type="entry name" value="PROKAR_LIPOPROTEIN"/>
    <property type="match status" value="1"/>
</dbReference>